<dbReference type="OrthoDB" id="9792500at2"/>
<feature type="domain" description="UspA" evidence="1">
    <location>
        <begin position="1"/>
        <end position="137"/>
    </location>
</feature>
<keyword evidence="3" id="KW-1185">Reference proteome</keyword>
<evidence type="ECO:0000313" key="3">
    <source>
        <dbReference type="Proteomes" id="UP000245911"/>
    </source>
</evidence>
<dbReference type="InterPro" id="IPR006016">
    <property type="entry name" value="UspA"/>
</dbReference>
<evidence type="ECO:0000313" key="2">
    <source>
        <dbReference type="EMBL" id="PVH27297.1"/>
    </source>
</evidence>
<evidence type="ECO:0000259" key="1">
    <source>
        <dbReference type="Pfam" id="PF00582"/>
    </source>
</evidence>
<dbReference type="CDD" id="cd00293">
    <property type="entry name" value="USP-like"/>
    <property type="match status" value="1"/>
</dbReference>
<gene>
    <name evidence="2" type="ORF">DDE20_18365</name>
</gene>
<dbReference type="EMBL" id="QDKM01000017">
    <property type="protein sequence ID" value="PVH27297.1"/>
    <property type="molecule type" value="Genomic_DNA"/>
</dbReference>
<dbReference type="SUPFAM" id="SSF52402">
    <property type="entry name" value="Adenine nucleotide alpha hydrolases-like"/>
    <property type="match status" value="1"/>
</dbReference>
<dbReference type="Gene3D" id="3.40.50.620">
    <property type="entry name" value="HUPs"/>
    <property type="match status" value="1"/>
</dbReference>
<dbReference type="Pfam" id="PF00582">
    <property type="entry name" value="Usp"/>
    <property type="match status" value="1"/>
</dbReference>
<dbReference type="InterPro" id="IPR014729">
    <property type="entry name" value="Rossmann-like_a/b/a_fold"/>
</dbReference>
<protein>
    <submittedName>
        <fullName evidence="2">Universal stress protein UspA</fullName>
    </submittedName>
</protein>
<dbReference type="AlphaFoldDB" id="A0A2T8HPD4"/>
<comment type="caution">
    <text evidence="2">The sequence shown here is derived from an EMBL/GenBank/DDBJ whole genome shotgun (WGS) entry which is preliminary data.</text>
</comment>
<accession>A0A2T8HPD4</accession>
<sequence>MYSTIMIPVDLRHADQLEKAIATAADIAKLYGAQPHIVGVGQSLPTAVARTPAEYADKLAAYADKCSAANGIDFTAHVKTSHDPSIDLDVILQKAGNEIGADLIVMASHVPKFAEHIFASNAGYLASHSSSSIFVVR</sequence>
<dbReference type="RefSeq" id="WP_116559976.1">
    <property type="nucleotide sequence ID" value="NZ_QDKM01000017.1"/>
</dbReference>
<dbReference type="Proteomes" id="UP000245911">
    <property type="component" value="Unassembled WGS sequence"/>
</dbReference>
<organism evidence="2 3">
    <name type="scientific">Pararhodobacter oceanensis</name>
    <dbReference type="NCBI Taxonomy" id="2172121"/>
    <lineage>
        <taxon>Bacteria</taxon>
        <taxon>Pseudomonadati</taxon>
        <taxon>Pseudomonadota</taxon>
        <taxon>Alphaproteobacteria</taxon>
        <taxon>Rhodobacterales</taxon>
        <taxon>Paracoccaceae</taxon>
        <taxon>Pararhodobacter</taxon>
    </lineage>
</organism>
<name>A0A2T8HPD4_9RHOB</name>
<reference evidence="2 3" key="1">
    <citation type="submission" date="2018-04" db="EMBL/GenBank/DDBJ databases">
        <title>Pararhodobacter oceanense sp. nov., isolated from marine intertidal sediment.</title>
        <authorList>
            <person name="Wang X.-L."/>
            <person name="Du Z.-J."/>
        </authorList>
    </citation>
    <scope>NUCLEOTIDE SEQUENCE [LARGE SCALE GENOMIC DNA]</scope>
    <source>
        <strain evidence="2 3">AM505</strain>
    </source>
</reference>
<proteinExistence type="predicted"/>